<dbReference type="RefSeq" id="WP_169384740.1">
    <property type="nucleotide sequence ID" value="NZ_JAAXLA010000079.1"/>
</dbReference>
<dbReference type="InterPro" id="IPR005135">
    <property type="entry name" value="Endo/exonuclease/phosphatase"/>
</dbReference>
<feature type="transmembrane region" description="Helical" evidence="2">
    <location>
        <begin position="32"/>
        <end position="52"/>
    </location>
</feature>
<feature type="transmembrane region" description="Helical" evidence="2">
    <location>
        <begin position="64"/>
        <end position="84"/>
    </location>
</feature>
<feature type="domain" description="Endonuclease/exonuclease/phosphatase" evidence="3">
    <location>
        <begin position="128"/>
        <end position="334"/>
    </location>
</feature>
<evidence type="ECO:0000313" key="4">
    <source>
        <dbReference type="EMBL" id="NMI01282.1"/>
    </source>
</evidence>
<dbReference type="Proteomes" id="UP000820669">
    <property type="component" value="Unassembled WGS sequence"/>
</dbReference>
<keyword evidence="4" id="KW-0378">Hydrolase</keyword>
<sequence length="345" mass="35890">MSAPPGPARPGAAQPPVHPPPGRSPRGGRGRFLAAGLLTAVAAAGVLPDLLFRMDRYSPFAQLIAFRPLLLAADMMLAAIAVLITCVRRRAWPFAAGLVAIALVGGAMVLPRAVADPLPTSGRPLTVLSFNVFEGNADVDAVAELIRSERPDLVSLPESGAAYRDRLAPLVEPLGYRLTTSIRSGRADVAGVTAVVADGLGDVTVRIGAEMPFPYVEVTGGGLGALRFVAFHSVAPVPGEVPQWRADLGQLAQWCENPRPAIVAGDLNATLDHSALRGAISACNDAAAQRGAGLAATWPTSAPHWLGPQIDHVLSNSGIAAETFSVRDIPGSDHRAIVTRLRIPG</sequence>
<name>A0ABX1SLI7_9PSEU</name>
<dbReference type="InterPro" id="IPR036691">
    <property type="entry name" value="Endo/exonu/phosph_ase_sf"/>
</dbReference>
<keyword evidence="2" id="KW-0812">Transmembrane</keyword>
<evidence type="ECO:0000256" key="2">
    <source>
        <dbReference type="SAM" id="Phobius"/>
    </source>
</evidence>
<gene>
    <name evidence="4" type="ORF">HF526_28900</name>
</gene>
<accession>A0ABX1SLI7</accession>
<dbReference type="Gene3D" id="3.60.10.10">
    <property type="entry name" value="Endonuclease/exonuclease/phosphatase"/>
    <property type="match status" value="1"/>
</dbReference>
<keyword evidence="4" id="KW-0255">Endonuclease</keyword>
<dbReference type="EMBL" id="JAAXLA010000079">
    <property type="protein sequence ID" value="NMI01282.1"/>
    <property type="molecule type" value="Genomic_DNA"/>
</dbReference>
<comment type="caution">
    <text evidence="4">The sequence shown here is derived from an EMBL/GenBank/DDBJ whole genome shotgun (WGS) entry which is preliminary data.</text>
</comment>
<evidence type="ECO:0000259" key="3">
    <source>
        <dbReference type="Pfam" id="PF03372"/>
    </source>
</evidence>
<feature type="region of interest" description="Disordered" evidence="1">
    <location>
        <begin position="1"/>
        <end position="26"/>
    </location>
</feature>
<evidence type="ECO:0000313" key="5">
    <source>
        <dbReference type="Proteomes" id="UP000820669"/>
    </source>
</evidence>
<reference evidence="4 5" key="1">
    <citation type="submission" date="2020-04" db="EMBL/GenBank/DDBJ databases">
        <authorList>
            <person name="Klaysubun C."/>
            <person name="Duangmal K."/>
            <person name="Lipun K."/>
        </authorList>
    </citation>
    <scope>NUCLEOTIDE SEQUENCE [LARGE SCALE GENOMIC DNA]</scope>
    <source>
        <strain evidence="4 5">K10HN5</strain>
    </source>
</reference>
<keyword evidence="2" id="KW-0472">Membrane</keyword>
<keyword evidence="2" id="KW-1133">Transmembrane helix</keyword>
<dbReference type="GO" id="GO:0004519">
    <property type="term" value="F:endonuclease activity"/>
    <property type="evidence" value="ECO:0007669"/>
    <property type="project" value="UniProtKB-KW"/>
</dbReference>
<protein>
    <submittedName>
        <fullName evidence="4">Endonuclease/exonuclease/phosphatase family protein</fullName>
    </submittedName>
</protein>
<organism evidence="4 5">
    <name type="scientific">Pseudonocardia acidicola</name>
    <dbReference type="NCBI Taxonomy" id="2724939"/>
    <lineage>
        <taxon>Bacteria</taxon>
        <taxon>Bacillati</taxon>
        <taxon>Actinomycetota</taxon>
        <taxon>Actinomycetes</taxon>
        <taxon>Pseudonocardiales</taxon>
        <taxon>Pseudonocardiaceae</taxon>
        <taxon>Pseudonocardia</taxon>
    </lineage>
</organism>
<dbReference type="Pfam" id="PF03372">
    <property type="entry name" value="Exo_endo_phos"/>
    <property type="match status" value="1"/>
</dbReference>
<evidence type="ECO:0000256" key="1">
    <source>
        <dbReference type="SAM" id="MobiDB-lite"/>
    </source>
</evidence>
<keyword evidence="4" id="KW-0540">Nuclease</keyword>
<dbReference type="SUPFAM" id="SSF56219">
    <property type="entry name" value="DNase I-like"/>
    <property type="match status" value="1"/>
</dbReference>
<feature type="transmembrane region" description="Helical" evidence="2">
    <location>
        <begin position="91"/>
        <end position="110"/>
    </location>
</feature>
<keyword evidence="5" id="KW-1185">Reference proteome</keyword>
<proteinExistence type="predicted"/>